<keyword evidence="4" id="KW-1185">Reference proteome</keyword>
<feature type="signal peptide" evidence="2">
    <location>
        <begin position="1"/>
        <end position="25"/>
    </location>
</feature>
<dbReference type="RefSeq" id="WP_125463036.1">
    <property type="nucleotide sequence ID" value="NZ_CP034337.1"/>
</dbReference>
<gene>
    <name evidence="3" type="ORF">EI693_06820</name>
</gene>
<accession>A0ABN5TD22</accession>
<evidence type="ECO:0000313" key="3">
    <source>
        <dbReference type="EMBL" id="AZL72820.1"/>
    </source>
</evidence>
<protein>
    <submittedName>
        <fullName evidence="3">Uncharacterized protein</fullName>
    </submittedName>
</protein>
<evidence type="ECO:0000256" key="2">
    <source>
        <dbReference type="SAM" id="SignalP"/>
    </source>
</evidence>
<proteinExistence type="predicted"/>
<evidence type="ECO:0000256" key="1">
    <source>
        <dbReference type="SAM" id="MobiDB-lite"/>
    </source>
</evidence>
<name>A0ABN5TD22_9PSED</name>
<dbReference type="EMBL" id="CP034337">
    <property type="protein sequence ID" value="AZL72820.1"/>
    <property type="molecule type" value="Genomic_DNA"/>
</dbReference>
<sequence length="562" mass="60607">MKGLTLPLVLLATGVMLLGGCARQATPLAIPGSAPVAATCGQQGTCAVTGPETAQLLNNRYRATVNRCAVDKPAWQCTGVLLIDAPGTGAFWQHDAAATARGSRRLHFLRADLGSDSLPSSHGAILADLFSAASQGKPYESLCSHPLPTADAPARPSMGCAPVAARALADLGSCAALGVDDATSWVAHFQSQGQDAAKQCAFNAENGTQFLSTLQAHEQLGERRDKPVEVLLRNWDAQAPTRLAIQALVYDRHTKGALLAAQQDQRAWFDATGDWLPVLRMDLAQPADQVFGFDLREQLYIGYQVEQQLMQRFANATSTCADGSAAFNCNGVLFRSNLATTAFHAWDPSPGSIANNGVSFSYARSDVDMRSVFSRPYGFTFRELGAPMAYRPTLRCAYPYNAGTSGSPDPCTFRGECEKLGVHSVEQWKTRYASTPGQSCAFSNAPAQFQLSIDVRRELPNRTDWNELMMAAWPVGIPQRLPIDALYYLGDSTGLPQAQFIQRDFYDQTQRFLPVVRMTLGAGDTFSYQPADQLAAGAPATTTDCSPPRASVPTSRHEEPCP</sequence>
<feature type="chain" id="PRO_5046611986" evidence="2">
    <location>
        <begin position="26"/>
        <end position="562"/>
    </location>
</feature>
<dbReference type="Proteomes" id="UP000272622">
    <property type="component" value="Chromosome"/>
</dbReference>
<dbReference type="PROSITE" id="PS51257">
    <property type="entry name" value="PROKAR_LIPOPROTEIN"/>
    <property type="match status" value="1"/>
</dbReference>
<evidence type="ECO:0000313" key="4">
    <source>
        <dbReference type="Proteomes" id="UP000272622"/>
    </source>
</evidence>
<reference evidence="3 4" key="1">
    <citation type="submission" date="2018-12" db="EMBL/GenBank/DDBJ databases">
        <authorList>
            <person name="Li S."/>
            <person name="Yang R."/>
            <person name="Chen G."/>
            <person name="Zou L."/>
            <person name="Zhang C."/>
            <person name="Chen Y."/>
            <person name="Liu Z."/>
            <person name="Li Y."/>
            <person name="Yan Y."/>
            <person name="Huang M."/>
            <person name="Chen T."/>
        </authorList>
    </citation>
    <scope>NUCLEOTIDE SEQUENCE [LARGE SCALE GENOMIC DNA]</scope>
    <source>
        <strain evidence="3 4">2014</strain>
    </source>
</reference>
<feature type="region of interest" description="Disordered" evidence="1">
    <location>
        <begin position="536"/>
        <end position="562"/>
    </location>
</feature>
<organism evidence="3 4">
    <name type="scientific">Pseudomonas oryziphila</name>
    <dbReference type="NCBI Taxonomy" id="2894079"/>
    <lineage>
        <taxon>Bacteria</taxon>
        <taxon>Pseudomonadati</taxon>
        <taxon>Pseudomonadota</taxon>
        <taxon>Gammaproteobacteria</taxon>
        <taxon>Pseudomonadales</taxon>
        <taxon>Pseudomonadaceae</taxon>
        <taxon>Pseudomonas</taxon>
    </lineage>
</organism>
<keyword evidence="2" id="KW-0732">Signal</keyword>